<accession>A0ABN2XZH7</accession>
<evidence type="ECO:0000313" key="1">
    <source>
        <dbReference type="EMBL" id="GAA2119441.1"/>
    </source>
</evidence>
<name>A0ABN2XZH7_9ACTN</name>
<sequence length="192" mass="19548">MTASTLIEPSPADDSPVRLLWGTGVLVGNVDLDGIVRPGLTAADAPGAGGASCQEIAADEVLDDPRRLAALFAEAMDAAAGRERTAGAVDVTVQVWEAGHGVPAEARPTAWAGWCYLAATPAPAARESGCLALADPRPASDQTAMPGLPWGRAILARPARGVMVVAPGWLTTSVVPVENGQRLIVAIAASAR</sequence>
<reference evidence="1 2" key="1">
    <citation type="journal article" date="2019" name="Int. J. Syst. Evol. Microbiol.">
        <title>The Global Catalogue of Microorganisms (GCM) 10K type strain sequencing project: providing services to taxonomists for standard genome sequencing and annotation.</title>
        <authorList>
            <consortium name="The Broad Institute Genomics Platform"/>
            <consortium name="The Broad Institute Genome Sequencing Center for Infectious Disease"/>
            <person name="Wu L."/>
            <person name="Ma J."/>
        </authorList>
    </citation>
    <scope>NUCLEOTIDE SEQUENCE [LARGE SCALE GENOMIC DNA]</scope>
    <source>
        <strain evidence="1 2">JCM 13850</strain>
    </source>
</reference>
<protein>
    <submittedName>
        <fullName evidence="1">Uncharacterized protein</fullName>
    </submittedName>
</protein>
<proteinExistence type="predicted"/>
<comment type="caution">
    <text evidence="1">The sequence shown here is derived from an EMBL/GenBank/DDBJ whole genome shotgun (WGS) entry which is preliminary data.</text>
</comment>
<organism evidence="1 2">
    <name type="scientific">Actinomadura napierensis</name>
    <dbReference type="NCBI Taxonomy" id="267854"/>
    <lineage>
        <taxon>Bacteria</taxon>
        <taxon>Bacillati</taxon>
        <taxon>Actinomycetota</taxon>
        <taxon>Actinomycetes</taxon>
        <taxon>Streptosporangiales</taxon>
        <taxon>Thermomonosporaceae</taxon>
        <taxon>Actinomadura</taxon>
    </lineage>
</organism>
<keyword evidence="2" id="KW-1185">Reference proteome</keyword>
<dbReference type="RefSeq" id="WP_344260536.1">
    <property type="nucleotide sequence ID" value="NZ_BAAAMR010000002.1"/>
</dbReference>
<dbReference type="Proteomes" id="UP001501020">
    <property type="component" value="Unassembled WGS sequence"/>
</dbReference>
<gene>
    <name evidence="1" type="ORF">GCM10009727_03270</name>
</gene>
<evidence type="ECO:0000313" key="2">
    <source>
        <dbReference type="Proteomes" id="UP001501020"/>
    </source>
</evidence>
<dbReference type="EMBL" id="BAAAMR010000002">
    <property type="protein sequence ID" value="GAA2119441.1"/>
    <property type="molecule type" value="Genomic_DNA"/>
</dbReference>